<evidence type="ECO:0000256" key="1">
    <source>
        <dbReference type="ARBA" id="ARBA00004167"/>
    </source>
</evidence>
<organism evidence="7 8">
    <name type="scientific">Phocaeicola massiliensis B84634 = Timone 84634 = DSM 17679 = JCM 13223</name>
    <dbReference type="NCBI Taxonomy" id="1121098"/>
    <lineage>
        <taxon>Bacteria</taxon>
        <taxon>Pseudomonadati</taxon>
        <taxon>Bacteroidota</taxon>
        <taxon>Bacteroidia</taxon>
        <taxon>Bacteroidales</taxon>
        <taxon>Bacteroidaceae</taxon>
        <taxon>Phocaeicola</taxon>
    </lineage>
</organism>
<keyword evidence="4 5" id="KW-0472">Membrane</keyword>
<dbReference type="HOGENOM" id="CLU_050642_0_0_10"/>
<dbReference type="EMBL" id="AQHY01000037">
    <property type="protein sequence ID" value="EOA53190.1"/>
    <property type="molecule type" value="Genomic_DNA"/>
</dbReference>
<dbReference type="GO" id="GO:0016020">
    <property type="term" value="C:membrane"/>
    <property type="evidence" value="ECO:0007669"/>
    <property type="project" value="UniProtKB-SubCell"/>
</dbReference>
<dbReference type="GeneID" id="60060998"/>
<evidence type="ECO:0000313" key="7">
    <source>
        <dbReference type="EMBL" id="EOA53190.1"/>
    </source>
</evidence>
<evidence type="ECO:0000256" key="4">
    <source>
        <dbReference type="ARBA" id="ARBA00023136"/>
    </source>
</evidence>
<keyword evidence="8" id="KW-1185">Reference proteome</keyword>
<dbReference type="PATRIC" id="fig|1121098.3.peg.3187"/>
<evidence type="ECO:0000259" key="6">
    <source>
        <dbReference type="Pfam" id="PF26002"/>
    </source>
</evidence>
<evidence type="ECO:0000313" key="8">
    <source>
        <dbReference type="Proteomes" id="UP000017831"/>
    </source>
</evidence>
<sequence>MEEERTHREIELRSEEVQEVMGRIPPAILRYGIVVLLGIMAVVLAGSACFSYPDTVETEFTLTTQNPPAYIMAQSAGRIEQLYTANSQPVGKGDMLGVIENVARTEDLFVLRERMKEWKQGGSRTEQVGTLFFHRIAELGSVQAAYSSCLLAWNNYLQHMQESRTYETEVANTVAGLLNAVAEWEKNYLLTAPADGTVAFMQLWKRNQYVEAGETMFVIVPHDAALPVGKALLPMEGIGKVRTGQRVIIRLPAFPEQEFGTIEGRVESVSPVPDEQGRFVLEIALPQGLTTRYGKELPLIKTMTGTASIVTKEKSLLSRLLNLK</sequence>
<protein>
    <recommendedName>
        <fullName evidence="6">AprE-like beta-barrel domain-containing protein</fullName>
    </recommendedName>
</protein>
<keyword evidence="3 5" id="KW-1133">Transmembrane helix</keyword>
<reference evidence="7 8" key="1">
    <citation type="submission" date="2013-04" db="EMBL/GenBank/DDBJ databases">
        <title>The Genome Sequence of Bacteroides massiliensis DSM 17679.</title>
        <authorList>
            <consortium name="The Broad Institute Genomics Platform"/>
            <person name="Earl A."/>
            <person name="Ward D."/>
            <person name="Feldgarden M."/>
            <person name="Gevers D."/>
            <person name="Martens E."/>
            <person name="Fenner L."/>
            <person name="Roux V."/>
            <person name="Mallet M.N."/>
            <person name="Raoult D."/>
            <person name="Walker B."/>
            <person name="Young S."/>
            <person name="Zeng Q."/>
            <person name="Gargeya S."/>
            <person name="Fitzgerald M."/>
            <person name="Haas B."/>
            <person name="Abouelleil A."/>
            <person name="Allen A.W."/>
            <person name="Alvarado L."/>
            <person name="Arachchi H.M."/>
            <person name="Berlin A.M."/>
            <person name="Chapman S.B."/>
            <person name="Gainer-Dewar J."/>
            <person name="Goldberg J."/>
            <person name="Griggs A."/>
            <person name="Gujja S."/>
            <person name="Hansen M."/>
            <person name="Howarth C."/>
            <person name="Imamovic A."/>
            <person name="Ireland A."/>
            <person name="Larimer J."/>
            <person name="McCowan C."/>
            <person name="Murphy C."/>
            <person name="Pearson M."/>
            <person name="Poon T.W."/>
            <person name="Priest M."/>
            <person name="Roberts A."/>
            <person name="Saif S."/>
            <person name="Shea T."/>
            <person name="Sisk P."/>
            <person name="Sykes S."/>
            <person name="Wortman J."/>
            <person name="Nusbaum C."/>
            <person name="Birren B."/>
        </authorList>
    </citation>
    <scope>NUCLEOTIDE SEQUENCE [LARGE SCALE GENOMIC DNA]</scope>
    <source>
        <strain evidence="8">B84634 / Timone 84634 / DSM 17679 / JCM 13223</strain>
    </source>
</reference>
<comment type="caution">
    <text evidence="7">The sequence shown here is derived from an EMBL/GenBank/DDBJ whole genome shotgun (WGS) entry which is preliminary data.</text>
</comment>
<dbReference type="PANTHER" id="PTHR30386">
    <property type="entry name" value="MEMBRANE FUSION SUBUNIT OF EMRAB-TOLC MULTIDRUG EFFLUX PUMP"/>
    <property type="match status" value="1"/>
</dbReference>
<dbReference type="Proteomes" id="UP000017831">
    <property type="component" value="Unassembled WGS sequence"/>
</dbReference>
<feature type="domain" description="AprE-like beta-barrel" evidence="6">
    <location>
        <begin position="232"/>
        <end position="311"/>
    </location>
</feature>
<accession>U6R9M7</accession>
<evidence type="ECO:0000256" key="2">
    <source>
        <dbReference type="ARBA" id="ARBA00022692"/>
    </source>
</evidence>
<dbReference type="InterPro" id="IPR050739">
    <property type="entry name" value="MFP"/>
</dbReference>
<dbReference type="STRING" id="1121098.HMPREF1534_03135"/>
<name>U6R9M7_9BACT</name>
<dbReference type="OrthoDB" id="7057889at2"/>
<dbReference type="InterPro" id="IPR058982">
    <property type="entry name" value="Beta-barrel_AprE"/>
</dbReference>
<gene>
    <name evidence="7" type="ORF">HMPREF1534_03135</name>
</gene>
<dbReference type="Pfam" id="PF26002">
    <property type="entry name" value="Beta-barrel_AprE"/>
    <property type="match status" value="1"/>
</dbReference>
<evidence type="ECO:0000256" key="3">
    <source>
        <dbReference type="ARBA" id="ARBA00022989"/>
    </source>
</evidence>
<dbReference type="RefSeq" id="WP_005943080.1">
    <property type="nucleotide sequence ID" value="NZ_KB890365.1"/>
</dbReference>
<dbReference type="eggNOG" id="COG1566">
    <property type="taxonomic scope" value="Bacteria"/>
</dbReference>
<keyword evidence="2 5" id="KW-0812">Transmembrane</keyword>
<dbReference type="PANTHER" id="PTHR30386:SF26">
    <property type="entry name" value="TRANSPORT PROTEIN COMB"/>
    <property type="match status" value="1"/>
</dbReference>
<dbReference type="Gene3D" id="2.40.30.170">
    <property type="match status" value="1"/>
</dbReference>
<comment type="subcellular location">
    <subcellularLocation>
        <location evidence="1">Membrane</location>
        <topology evidence="1">Single-pass membrane protein</topology>
    </subcellularLocation>
</comment>
<dbReference type="Gene3D" id="2.40.50.100">
    <property type="match status" value="1"/>
</dbReference>
<feature type="transmembrane region" description="Helical" evidence="5">
    <location>
        <begin position="31"/>
        <end position="53"/>
    </location>
</feature>
<proteinExistence type="predicted"/>
<evidence type="ECO:0000256" key="5">
    <source>
        <dbReference type="SAM" id="Phobius"/>
    </source>
</evidence>
<dbReference type="AlphaFoldDB" id="U6R9M7"/>